<dbReference type="RefSeq" id="WP_097061937.1">
    <property type="nucleotide sequence ID" value="NZ_BMLC01000001.1"/>
</dbReference>
<name>A0A2C9A3A7_9MICO</name>
<dbReference type="InterPro" id="IPR025629">
    <property type="entry name" value="DUF4287"/>
</dbReference>
<dbReference type="AlphaFoldDB" id="A0A2C9A3A7"/>
<organism evidence="2 3">
    <name type="scientific">Salinibacterium xinjiangense</name>
    <dbReference type="NCBI Taxonomy" id="386302"/>
    <lineage>
        <taxon>Bacteria</taxon>
        <taxon>Bacillati</taxon>
        <taxon>Actinomycetota</taxon>
        <taxon>Actinomycetes</taxon>
        <taxon>Micrococcales</taxon>
        <taxon>Microbacteriaceae</taxon>
        <taxon>Salinibacterium</taxon>
    </lineage>
</organism>
<evidence type="ECO:0000259" key="1">
    <source>
        <dbReference type="Pfam" id="PF18899"/>
    </source>
</evidence>
<keyword evidence="3" id="KW-1185">Reference proteome</keyword>
<dbReference type="Proteomes" id="UP000219440">
    <property type="component" value="Unassembled WGS sequence"/>
</dbReference>
<dbReference type="InterPro" id="IPR043714">
    <property type="entry name" value="DUF5655"/>
</dbReference>
<protein>
    <recommendedName>
        <fullName evidence="1">DUF5655 domain-containing protein</fullName>
    </recommendedName>
</protein>
<dbReference type="EMBL" id="OCST01000006">
    <property type="protein sequence ID" value="SOE73935.1"/>
    <property type="molecule type" value="Genomic_DNA"/>
</dbReference>
<gene>
    <name evidence="2" type="ORF">SAMN06296378_2893</name>
</gene>
<dbReference type="OrthoDB" id="4559052at2"/>
<reference evidence="2 3" key="1">
    <citation type="submission" date="2017-09" db="EMBL/GenBank/DDBJ databases">
        <authorList>
            <person name="Ehlers B."/>
            <person name="Leendertz F.H."/>
        </authorList>
    </citation>
    <scope>NUCLEOTIDE SEQUENCE [LARGE SCALE GENOMIC DNA]</scope>
    <source>
        <strain evidence="2 3">CGMCC 1.05381</strain>
    </source>
</reference>
<proteinExistence type="predicted"/>
<accession>A0A2C9A3A7</accession>
<evidence type="ECO:0000313" key="3">
    <source>
        <dbReference type="Proteomes" id="UP000219440"/>
    </source>
</evidence>
<sequence>MTFQAYLDTVKTKTGLNPEDFRQLAEDRGLLADGTPTGAIIAWLKEDFGLGHGHGMAIVSTFRERPAASDRIASQFAGAKGHWQPIYEALVASVEQDGPVDVSPTDTYISLLRDGRKFAIVAFTATRMDVGINVKGEPVTARFEASGSWNAMVTHRARITDPRQVDDELLDWLRRAYSAA</sequence>
<feature type="domain" description="DUF5655" evidence="1">
    <location>
        <begin position="73"/>
        <end position="178"/>
    </location>
</feature>
<dbReference type="Pfam" id="PF18899">
    <property type="entry name" value="DUF5655"/>
    <property type="match status" value="1"/>
</dbReference>
<dbReference type="Pfam" id="PF14117">
    <property type="entry name" value="DUF4287"/>
    <property type="match status" value="1"/>
</dbReference>
<evidence type="ECO:0000313" key="2">
    <source>
        <dbReference type="EMBL" id="SOE73935.1"/>
    </source>
</evidence>